<sequence length="259" mass="28467">MALLQKELDRRNGLRTAGYVSGYRGSPLGILDKEFLSQSKLLIENQIKFRPAVNEDLAVGAIQGTQQLGVISPSTVDGVFSFWYGKGPGVDRSGDQFKHSSFFGTAKYGGVLAFAGDDHSAKSSSVPHETSSTFASWQIPVITPATIKDVMRLGILGVQLSRYSGLFVCMKIIANLADAYQSAEVDLEEWNPIIPVKKFDVSARWPEESYGEPRIHEEKMPAVQEFLKHNRFNEVTHNASNKKLGIIAVGKSYVDVLTA</sequence>
<dbReference type="CDD" id="cd07034">
    <property type="entry name" value="TPP_PYR_PFOR_IOR-alpha_like"/>
    <property type="match status" value="1"/>
</dbReference>
<proteinExistence type="predicted"/>
<dbReference type="AlphaFoldDB" id="A0A382S057"/>
<dbReference type="GO" id="GO:0016491">
    <property type="term" value="F:oxidoreductase activity"/>
    <property type="evidence" value="ECO:0007669"/>
    <property type="project" value="UniProtKB-KW"/>
</dbReference>
<organism evidence="2">
    <name type="scientific">marine metagenome</name>
    <dbReference type="NCBI Taxonomy" id="408172"/>
    <lineage>
        <taxon>unclassified sequences</taxon>
        <taxon>metagenomes</taxon>
        <taxon>ecological metagenomes</taxon>
    </lineage>
</organism>
<accession>A0A382S057</accession>
<dbReference type="InterPro" id="IPR029061">
    <property type="entry name" value="THDP-binding"/>
</dbReference>
<name>A0A382S057_9ZZZZ</name>
<gene>
    <name evidence="2" type="ORF">METZ01_LOCUS356178</name>
</gene>
<protein>
    <recommendedName>
        <fullName evidence="3">Pyruvate flavodoxin/ferredoxin oxidoreductase pyrimidine binding domain-containing protein</fullName>
    </recommendedName>
</protein>
<dbReference type="SUPFAM" id="SSF52518">
    <property type="entry name" value="Thiamin diphosphate-binding fold (THDP-binding)"/>
    <property type="match status" value="1"/>
</dbReference>
<dbReference type="Gene3D" id="3.40.50.970">
    <property type="match status" value="1"/>
</dbReference>
<keyword evidence="1" id="KW-0560">Oxidoreductase</keyword>
<dbReference type="EMBL" id="UINC01125474">
    <property type="protein sequence ID" value="SVD03324.1"/>
    <property type="molecule type" value="Genomic_DNA"/>
</dbReference>
<dbReference type="InterPro" id="IPR002880">
    <property type="entry name" value="Pyrv_Fd/Flavodoxin_OxRdtase_N"/>
</dbReference>
<evidence type="ECO:0000313" key="2">
    <source>
        <dbReference type="EMBL" id="SVD03324.1"/>
    </source>
</evidence>
<evidence type="ECO:0008006" key="3">
    <source>
        <dbReference type="Google" id="ProtNLM"/>
    </source>
</evidence>
<evidence type="ECO:0000256" key="1">
    <source>
        <dbReference type="ARBA" id="ARBA00023002"/>
    </source>
</evidence>
<reference evidence="2" key="1">
    <citation type="submission" date="2018-05" db="EMBL/GenBank/DDBJ databases">
        <authorList>
            <person name="Lanie J.A."/>
            <person name="Ng W.-L."/>
            <person name="Kazmierczak K.M."/>
            <person name="Andrzejewski T.M."/>
            <person name="Davidsen T.M."/>
            <person name="Wayne K.J."/>
            <person name="Tettelin H."/>
            <person name="Glass J.I."/>
            <person name="Rusch D."/>
            <person name="Podicherti R."/>
            <person name="Tsui H.-C.T."/>
            <person name="Winkler M.E."/>
        </authorList>
    </citation>
    <scope>NUCLEOTIDE SEQUENCE</scope>
</reference>
<feature type="non-terminal residue" evidence="2">
    <location>
        <position position="259"/>
    </location>
</feature>